<keyword evidence="2" id="KW-1185">Reference proteome</keyword>
<reference evidence="1" key="1">
    <citation type="submission" date="2022-02" db="EMBL/GenBank/DDBJ databases">
        <title>Plant Genome Project.</title>
        <authorList>
            <person name="Zhang R.-G."/>
        </authorList>
    </citation>
    <scope>NUCLEOTIDE SEQUENCE</scope>
    <source>
        <strain evidence="1">AT1</strain>
    </source>
</reference>
<accession>A0ACC0MAN9</accession>
<name>A0ACC0MAN9_RHOML</name>
<proteinExistence type="predicted"/>
<evidence type="ECO:0000313" key="1">
    <source>
        <dbReference type="EMBL" id="KAI8537567.1"/>
    </source>
</evidence>
<evidence type="ECO:0000313" key="2">
    <source>
        <dbReference type="Proteomes" id="UP001062846"/>
    </source>
</evidence>
<organism evidence="1 2">
    <name type="scientific">Rhododendron molle</name>
    <name type="common">Chinese azalea</name>
    <name type="synonym">Azalea mollis</name>
    <dbReference type="NCBI Taxonomy" id="49168"/>
    <lineage>
        <taxon>Eukaryota</taxon>
        <taxon>Viridiplantae</taxon>
        <taxon>Streptophyta</taxon>
        <taxon>Embryophyta</taxon>
        <taxon>Tracheophyta</taxon>
        <taxon>Spermatophyta</taxon>
        <taxon>Magnoliopsida</taxon>
        <taxon>eudicotyledons</taxon>
        <taxon>Gunneridae</taxon>
        <taxon>Pentapetalae</taxon>
        <taxon>asterids</taxon>
        <taxon>Ericales</taxon>
        <taxon>Ericaceae</taxon>
        <taxon>Ericoideae</taxon>
        <taxon>Rhodoreae</taxon>
        <taxon>Rhododendron</taxon>
    </lineage>
</organism>
<comment type="caution">
    <text evidence="1">The sequence shown here is derived from an EMBL/GenBank/DDBJ whole genome shotgun (WGS) entry which is preliminary data.</text>
</comment>
<dbReference type="Proteomes" id="UP001062846">
    <property type="component" value="Chromosome 9"/>
</dbReference>
<sequence length="919" mass="101737">MDLLGGLPLLVQQFKALFMKNFLLTWRHKGFALAQLVSPLIFTFLLFTTEKSAKPSTGKALYDPVALISPPIPQCEDKFYVTLPCYDFIWSGNASAKIASVVGQIMANNPGRPIPANKVKSFEAKKEVDEWLLNNPMRCPGALHFKEKSATVISYGIQTNSTQVDKRGKFEDATFKFQIPLQISAEREIARALIGDQNFTWVVGLKRFAHPASAILPSLTVLLTAITGPLFLLGIAMFPFVFQIRSLVSEKELKLRQAMTTMCLYDTAYWLSWLTWEAAFVLLLSLITVLCGRMFWFPLFLENSFLIVFAMFFLFQTSMLVSVGCQGFPYNKGDSLKYRIMWSLFPPNLLSKSLDILKAAATSGGISWSKRSMCFNGFPFDSTDSTAPCVVTMNDIFKIYIAVFFLWFVLAIYLDNIIPNSSGVRKPVFYFLNPGYWTGKGGNKIEEGGIFSCLHSIPQVQPKTPDDEDVLEEENVVKHQVREDLVDPNVVVQIRGLTKTYPGKIEIGCCKCTRKSHFHAVKGLWVNIPKGQLFCLLGPNGAGKTTTISCLTGISPATGGDAVVYGHSIRSSIGMSRIRKLIGVCPQFDVLWDELSAEEHLYLFASIKGVPAASIKLAVEKSLAEVNLTYAAKGRASGYSGGMKRRLSVAISLIGDPKLVILDEPTTSMDPITRRDVWDIIDNAKKGRAVILTTHSMEEADVLSDRIGIVAKGTLRCIGNSIRLKSKFGSGLIINVSFSEANTDANASCRRALRSFFKHHLNVMPKEETKYFVSYVTPHKEESNLRKFFTELQERETEFGISDVQMNLTTLEDVFLNVATKAALENAADENNMTTLVLESGKSLMIPVGVEKIGIPGSITPQNLSGLMVEVYWGQDSNGNLCITGHSAEMPILVRDDLSSSFPPSLLKGNPDHGIVLDF</sequence>
<dbReference type="EMBL" id="CM046396">
    <property type="protein sequence ID" value="KAI8537567.1"/>
    <property type="molecule type" value="Genomic_DNA"/>
</dbReference>
<gene>
    <name evidence="1" type="ORF">RHMOL_Rhmol09G0034100</name>
</gene>
<protein>
    <submittedName>
        <fullName evidence="1">Uncharacterized protein</fullName>
    </submittedName>
</protein>